<gene>
    <name evidence="1" type="ORF">KDAU_66580</name>
</gene>
<accession>A0A401ZR33</accession>
<keyword evidence="2" id="KW-1185">Reference proteome</keyword>
<dbReference type="Proteomes" id="UP000287224">
    <property type="component" value="Unassembled WGS sequence"/>
</dbReference>
<organism evidence="1 2">
    <name type="scientific">Dictyobacter aurantiacus</name>
    <dbReference type="NCBI Taxonomy" id="1936993"/>
    <lineage>
        <taxon>Bacteria</taxon>
        <taxon>Bacillati</taxon>
        <taxon>Chloroflexota</taxon>
        <taxon>Ktedonobacteria</taxon>
        <taxon>Ktedonobacterales</taxon>
        <taxon>Dictyobacteraceae</taxon>
        <taxon>Dictyobacter</taxon>
    </lineage>
</organism>
<dbReference type="Pfam" id="PF14124">
    <property type="entry name" value="DUF4291"/>
    <property type="match status" value="1"/>
</dbReference>
<comment type="caution">
    <text evidence="1">The sequence shown here is derived from an EMBL/GenBank/DDBJ whole genome shotgun (WGS) entry which is preliminary data.</text>
</comment>
<dbReference type="InterPro" id="IPR025633">
    <property type="entry name" value="DUF4291"/>
</dbReference>
<dbReference type="PANTHER" id="PTHR38567">
    <property type="entry name" value="DUF4291 DOMAIN-CONTAINING PROTEIN"/>
    <property type="match status" value="1"/>
</dbReference>
<name>A0A401ZR33_9CHLR</name>
<evidence type="ECO:0008006" key="3">
    <source>
        <dbReference type="Google" id="ProtNLM"/>
    </source>
</evidence>
<dbReference type="AlphaFoldDB" id="A0A401ZR33"/>
<proteinExistence type="predicted"/>
<sequence>MDGGIKSRLSNVEIHTNEIRAEYDSKSITLYQAYAKAIALPAIQHNRFVPPFSMQRMTWIKPSFLWLMERSNWGRKSGQEMILAIRMTRQGWEEALSQAVLTTYDPSVYRSYDEWATQFEQARVHVQWDPERTLRGKSLPINSIQVGLSRQIIEQYVNEWTMEIRDATPLVRKIYALLQAGKEAKAKTFLFVKCHLRYLAMFTVEKLE</sequence>
<dbReference type="EMBL" id="BIFQ01000002">
    <property type="protein sequence ID" value="GCE09329.1"/>
    <property type="molecule type" value="Genomic_DNA"/>
</dbReference>
<evidence type="ECO:0000313" key="2">
    <source>
        <dbReference type="Proteomes" id="UP000287224"/>
    </source>
</evidence>
<protein>
    <recommendedName>
        <fullName evidence="3">DUF4291 domain-containing protein</fullName>
    </recommendedName>
</protein>
<reference evidence="2" key="1">
    <citation type="submission" date="2018-12" db="EMBL/GenBank/DDBJ databases">
        <title>Tengunoibacter tsumagoiensis gen. nov., sp. nov., Dictyobacter kobayashii sp. nov., D. alpinus sp. nov., and D. joshuensis sp. nov. and description of Dictyobacteraceae fam. nov. within the order Ktedonobacterales isolated from Tengu-no-mugimeshi.</title>
        <authorList>
            <person name="Wang C.M."/>
            <person name="Zheng Y."/>
            <person name="Sakai Y."/>
            <person name="Toyoda A."/>
            <person name="Minakuchi Y."/>
            <person name="Abe K."/>
            <person name="Yokota A."/>
            <person name="Yabe S."/>
        </authorList>
    </citation>
    <scope>NUCLEOTIDE SEQUENCE [LARGE SCALE GENOMIC DNA]</scope>
    <source>
        <strain evidence="2">S-27</strain>
    </source>
</reference>
<dbReference type="PANTHER" id="PTHR38567:SF1">
    <property type="entry name" value="DUF4291 DOMAIN-CONTAINING PROTEIN"/>
    <property type="match status" value="1"/>
</dbReference>
<evidence type="ECO:0000313" key="1">
    <source>
        <dbReference type="EMBL" id="GCE09329.1"/>
    </source>
</evidence>